<reference evidence="3 4" key="1">
    <citation type="submission" date="2017-02" db="EMBL/GenBank/DDBJ databases">
        <title>Streptomyces pactum ACT12 Genome sequencing and assembly.</title>
        <authorList>
            <person name="Xue Q."/>
            <person name="Yan X."/>
            <person name="Jia L."/>
            <person name="Yan H."/>
        </authorList>
    </citation>
    <scope>NUCLEOTIDE SEQUENCE [LARGE SCALE GENOMIC DNA]</scope>
    <source>
        <strain evidence="3 4">ACT12</strain>
    </source>
</reference>
<protein>
    <recommendedName>
        <fullName evidence="5">DUF2637 domain-containing protein</fullName>
    </recommendedName>
</protein>
<dbReference type="RefSeq" id="WP_055420676.1">
    <property type="nucleotide sequence ID" value="NZ_CP019724.1"/>
</dbReference>
<feature type="compositionally biased region" description="Low complexity" evidence="1">
    <location>
        <begin position="252"/>
        <end position="273"/>
    </location>
</feature>
<feature type="transmembrane region" description="Helical" evidence="2">
    <location>
        <begin position="108"/>
        <end position="126"/>
    </location>
</feature>
<dbReference type="AlphaFoldDB" id="A0A1S6JGH5"/>
<gene>
    <name evidence="3" type="ORF">B1H29_31755</name>
</gene>
<organism evidence="3 4">
    <name type="scientific">Streptomyces pactum</name>
    <dbReference type="NCBI Taxonomy" id="68249"/>
    <lineage>
        <taxon>Bacteria</taxon>
        <taxon>Bacillati</taxon>
        <taxon>Actinomycetota</taxon>
        <taxon>Actinomycetes</taxon>
        <taxon>Kitasatosporales</taxon>
        <taxon>Streptomycetaceae</taxon>
        <taxon>Streptomyces</taxon>
    </lineage>
</organism>
<keyword evidence="2" id="KW-0812">Transmembrane</keyword>
<evidence type="ECO:0000313" key="4">
    <source>
        <dbReference type="Proteomes" id="UP000189443"/>
    </source>
</evidence>
<accession>A0A1S6JGH5</accession>
<dbReference type="OrthoDB" id="4142891at2"/>
<feature type="transmembrane region" description="Helical" evidence="2">
    <location>
        <begin position="80"/>
        <end position="102"/>
    </location>
</feature>
<sequence length="374" mass="39152">MDRIRSAAARLDLFAVVEKLLTLAALALVAITVGGQLGPMLGLDGLLGLIAGWSIALVYDALWIGALRMSEIAIRQRSRLGIAVMLGLSLAALGVSTGTLLILGHAKVFAFVPLAAAAFMALRLFAGNVLADHTTAAQIADQSAADRNARALAAADARHLRSAAVTDVVTETASHLGEMERQIARAQTLTVAEARIAKARAKAEERLRKTDKKHGQKAAAFAARTLTLAVSTPDTAASVAVTAPDTDRPGLAPATTPETTPDTAAPHPVTPTDTQVNTAADATTDTADTPPAQPVTLAELGAVAGVSTPVSGEPLSDAQLCVVLRHLRYTDDPPRSYRHAQKEFRDRGFVGSDERLRRAWGALLTHEETAPASE</sequence>
<dbReference type="KEGG" id="spac:B1H29_31755"/>
<evidence type="ECO:0000313" key="3">
    <source>
        <dbReference type="EMBL" id="AQS70857.1"/>
    </source>
</evidence>
<keyword evidence="2" id="KW-0472">Membrane</keyword>
<feature type="transmembrane region" description="Helical" evidence="2">
    <location>
        <begin position="45"/>
        <end position="68"/>
    </location>
</feature>
<feature type="transmembrane region" description="Helical" evidence="2">
    <location>
        <begin position="20"/>
        <end position="39"/>
    </location>
</feature>
<proteinExistence type="predicted"/>
<evidence type="ECO:0008006" key="5">
    <source>
        <dbReference type="Google" id="ProtNLM"/>
    </source>
</evidence>
<keyword evidence="2" id="KW-1133">Transmembrane helix</keyword>
<dbReference type="EMBL" id="CP019724">
    <property type="protein sequence ID" value="AQS70857.1"/>
    <property type="molecule type" value="Genomic_DNA"/>
</dbReference>
<name>A0A1S6JGH5_9ACTN</name>
<dbReference type="Proteomes" id="UP000189443">
    <property type="component" value="Chromosome"/>
</dbReference>
<keyword evidence="4" id="KW-1185">Reference proteome</keyword>
<feature type="region of interest" description="Disordered" evidence="1">
    <location>
        <begin position="240"/>
        <end position="273"/>
    </location>
</feature>
<evidence type="ECO:0000256" key="1">
    <source>
        <dbReference type="SAM" id="MobiDB-lite"/>
    </source>
</evidence>
<evidence type="ECO:0000256" key="2">
    <source>
        <dbReference type="SAM" id="Phobius"/>
    </source>
</evidence>